<evidence type="ECO:0000313" key="7">
    <source>
        <dbReference type="Proteomes" id="UP000755577"/>
    </source>
</evidence>
<dbReference type="AlphaFoldDB" id="A0A6P2GGS1"/>
<dbReference type="Pfam" id="PF16509">
    <property type="entry name" value="KORA"/>
    <property type="match status" value="1"/>
</dbReference>
<keyword evidence="7" id="KW-1185">Reference proteome</keyword>
<evidence type="ECO:0000313" key="4">
    <source>
        <dbReference type="EMBL" id="MBM2770436.1"/>
    </source>
</evidence>
<dbReference type="EMBL" id="JAFCIQ010000027">
    <property type="protein sequence ID" value="MBM2770436.1"/>
    <property type="molecule type" value="Genomic_DNA"/>
</dbReference>
<protein>
    <recommendedName>
        <fullName evidence="3">TrfB transcriptional repressor protein domain-containing protein</fullName>
    </recommendedName>
</protein>
<dbReference type="EMBL" id="CABVLY010000028">
    <property type="protein sequence ID" value="VVU52994.1"/>
    <property type="molecule type" value="Genomic_DNA"/>
</dbReference>
<dbReference type="InterPro" id="IPR032428">
    <property type="entry name" value="TrfB"/>
</dbReference>
<reference evidence="4 7" key="2">
    <citation type="submission" date="2021-02" db="EMBL/GenBank/DDBJ databases">
        <title>Draft genome of the type strains Burkholderia anthina DSM16086.</title>
        <authorList>
            <person name="Hertel R."/>
            <person name="Meissner J."/>
            <person name="Poehlein A."/>
            <person name="Daniel R."/>
            <person name="Commichau F.M."/>
        </authorList>
    </citation>
    <scope>NUCLEOTIDE SEQUENCE [LARGE SCALE GENOMIC DNA]</scope>
    <source>
        <strain evidence="4 7">DSM 16086</strain>
    </source>
</reference>
<dbReference type="InterPro" id="IPR053721">
    <property type="entry name" value="Fimbrial_Adhesin_Reg"/>
</dbReference>
<dbReference type="RefSeq" id="WP_174928097.1">
    <property type="nucleotide sequence ID" value="NZ_CABVLY010000028.1"/>
</dbReference>
<evidence type="ECO:0000256" key="2">
    <source>
        <dbReference type="ARBA" id="ARBA00023163"/>
    </source>
</evidence>
<name>A0A6P2GGS1_9BURK</name>
<dbReference type="Gene3D" id="1.10.10.2690">
    <property type="match status" value="1"/>
</dbReference>
<gene>
    <name evidence="5" type="ORF">BAN20980_05732</name>
    <name evidence="4" type="ORF">JQK92_28910</name>
</gene>
<feature type="domain" description="TrfB transcriptional repressor protein" evidence="3">
    <location>
        <begin position="1"/>
        <end position="65"/>
    </location>
</feature>
<evidence type="ECO:0000313" key="5">
    <source>
        <dbReference type="EMBL" id="VVU52994.1"/>
    </source>
</evidence>
<sequence length="118" mass="13641">MTAEQFRRLRMHDTRIKPLNQWALHEIFVKGRSQRALAAELGMTRSAMSQLVRKAWQRHLDRSGADTRVITLTITIPAKYEHALHAWVRNARRSSNLPDPRSMERRTDACAAVMRPPA</sequence>
<dbReference type="Proteomes" id="UP000494201">
    <property type="component" value="Unassembled WGS sequence"/>
</dbReference>
<organism evidence="5 6">
    <name type="scientific">Burkholderia anthina</name>
    <dbReference type="NCBI Taxonomy" id="179879"/>
    <lineage>
        <taxon>Bacteria</taxon>
        <taxon>Pseudomonadati</taxon>
        <taxon>Pseudomonadota</taxon>
        <taxon>Betaproteobacteria</taxon>
        <taxon>Burkholderiales</taxon>
        <taxon>Burkholderiaceae</taxon>
        <taxon>Burkholderia</taxon>
        <taxon>Burkholderia cepacia complex</taxon>
    </lineage>
</organism>
<evidence type="ECO:0000259" key="3">
    <source>
        <dbReference type="Pfam" id="PF16509"/>
    </source>
</evidence>
<accession>A0A6P2GGS1</accession>
<keyword evidence="2" id="KW-0804">Transcription</keyword>
<keyword evidence="1" id="KW-0805">Transcription regulation</keyword>
<dbReference type="GeneID" id="56503804"/>
<dbReference type="Proteomes" id="UP000755577">
    <property type="component" value="Unassembled WGS sequence"/>
</dbReference>
<evidence type="ECO:0000256" key="1">
    <source>
        <dbReference type="ARBA" id="ARBA00023015"/>
    </source>
</evidence>
<proteinExistence type="predicted"/>
<evidence type="ECO:0000313" key="6">
    <source>
        <dbReference type="Proteomes" id="UP000494201"/>
    </source>
</evidence>
<reference evidence="5 6" key="1">
    <citation type="submission" date="2019-09" db="EMBL/GenBank/DDBJ databases">
        <authorList>
            <person name="Depoorter E."/>
        </authorList>
    </citation>
    <scope>NUCLEOTIDE SEQUENCE [LARGE SCALE GENOMIC DNA]</scope>
    <source>
        <strain evidence="5">LMG 20980</strain>
    </source>
</reference>